<dbReference type="PATRIC" id="fig|1339280.3.peg.1297"/>
<dbReference type="SUPFAM" id="SSF46689">
    <property type="entry name" value="Homeodomain-like"/>
    <property type="match status" value="1"/>
</dbReference>
<proteinExistence type="predicted"/>
<evidence type="ECO:0000256" key="1">
    <source>
        <dbReference type="ARBA" id="ARBA00023015"/>
    </source>
</evidence>
<dbReference type="GO" id="GO:0003700">
    <property type="term" value="F:DNA-binding transcription factor activity"/>
    <property type="evidence" value="ECO:0007669"/>
    <property type="project" value="InterPro"/>
</dbReference>
<dbReference type="PANTHER" id="PTHR43280">
    <property type="entry name" value="ARAC-FAMILY TRANSCRIPTIONAL REGULATOR"/>
    <property type="match status" value="1"/>
</dbReference>
<dbReference type="Gene3D" id="1.10.10.60">
    <property type="entry name" value="Homeodomain-like"/>
    <property type="match status" value="1"/>
</dbReference>
<dbReference type="AlphaFoldDB" id="A0A016BY50"/>
<evidence type="ECO:0000313" key="6">
    <source>
        <dbReference type="Proteomes" id="UP000022272"/>
    </source>
</evidence>
<accession>A0A016BY50</accession>
<dbReference type="Pfam" id="PF12833">
    <property type="entry name" value="HTH_18"/>
    <property type="match status" value="1"/>
</dbReference>
<keyword evidence="3" id="KW-0804">Transcription</keyword>
<protein>
    <submittedName>
        <fullName evidence="5">Bacterial regulatory helix-turn-helix s, AraC family protein</fullName>
    </submittedName>
</protein>
<evidence type="ECO:0000313" key="5">
    <source>
        <dbReference type="EMBL" id="EXZ45491.1"/>
    </source>
</evidence>
<keyword evidence="2" id="KW-0238">DNA-binding</keyword>
<dbReference type="EMBL" id="JGDM01000022">
    <property type="protein sequence ID" value="EXZ45491.1"/>
    <property type="molecule type" value="Genomic_DNA"/>
</dbReference>
<gene>
    <name evidence="5" type="ORF">M076_1342</name>
</gene>
<sequence>MSEKNKLQFEVGTSDWSEFLGKTHFTSEVTIFKCTSGYAVITINSQQHTFRAPINFLLKEFALFQVLEVSADFSVTYCRFSMELCNEIYTQLDDRIFEVTEQSVPDIYTEDKLQMIDHLFNCMCLLYKNKHHSCYNKLLINLVLSYTYELYEQTKPFVKKQTVPTNNSNIYILNHFYDLIFDFHTIHHDAKFYADALHISERYLYKVVKETIHITPKQMIDYYLTALIKKTLLTTSLTFQQIADKLNFTDQSAMGQFFKRNTGMTLSEFRNKHI</sequence>
<evidence type="ECO:0000259" key="4">
    <source>
        <dbReference type="PROSITE" id="PS01124"/>
    </source>
</evidence>
<comment type="caution">
    <text evidence="5">The sequence shown here is derived from an EMBL/GenBank/DDBJ whole genome shotgun (WGS) entry which is preliminary data.</text>
</comment>
<feature type="domain" description="HTH araC/xylS-type" evidence="4">
    <location>
        <begin position="194"/>
        <end position="272"/>
    </location>
</feature>
<name>A0A016BY50_BACFG</name>
<reference evidence="5 6" key="1">
    <citation type="submission" date="2014-02" db="EMBL/GenBank/DDBJ databases">
        <authorList>
            <person name="Sears C."/>
            <person name="Carroll K."/>
            <person name="Sack B.R."/>
            <person name="Qadri F."/>
            <person name="Myers L.L."/>
            <person name="Chung G.-T."/>
            <person name="Escheverria P."/>
            <person name="Fraser C.M."/>
            <person name="Sadzewicz L."/>
            <person name="Shefchek K.A."/>
            <person name="Tallon L."/>
            <person name="Das S.P."/>
            <person name="Daugherty S."/>
            <person name="Mongodin E.F."/>
        </authorList>
    </citation>
    <scope>NUCLEOTIDE SEQUENCE [LARGE SCALE GENOMIC DNA]</scope>
    <source>
        <strain evidence="5 6">2-F-2 #4</strain>
    </source>
</reference>
<dbReference type="PROSITE" id="PS01124">
    <property type="entry name" value="HTH_ARAC_FAMILY_2"/>
    <property type="match status" value="1"/>
</dbReference>
<dbReference type="RefSeq" id="WP_032570132.1">
    <property type="nucleotide sequence ID" value="NZ_JGDM01000022.1"/>
</dbReference>
<evidence type="ECO:0000256" key="2">
    <source>
        <dbReference type="ARBA" id="ARBA00023125"/>
    </source>
</evidence>
<dbReference type="SMART" id="SM00342">
    <property type="entry name" value="HTH_ARAC"/>
    <property type="match status" value="1"/>
</dbReference>
<organism evidence="5 6">
    <name type="scientific">Bacteroides fragilis str. 2-F-2 #4</name>
    <dbReference type="NCBI Taxonomy" id="1339280"/>
    <lineage>
        <taxon>Bacteria</taxon>
        <taxon>Pseudomonadati</taxon>
        <taxon>Bacteroidota</taxon>
        <taxon>Bacteroidia</taxon>
        <taxon>Bacteroidales</taxon>
        <taxon>Bacteroidaceae</taxon>
        <taxon>Bacteroides</taxon>
    </lineage>
</organism>
<keyword evidence="1" id="KW-0805">Transcription regulation</keyword>
<dbReference type="PANTHER" id="PTHR43280:SF32">
    <property type="entry name" value="TRANSCRIPTIONAL REGULATORY PROTEIN"/>
    <property type="match status" value="1"/>
</dbReference>
<dbReference type="InterPro" id="IPR018060">
    <property type="entry name" value="HTH_AraC"/>
</dbReference>
<evidence type="ECO:0000256" key="3">
    <source>
        <dbReference type="ARBA" id="ARBA00023163"/>
    </source>
</evidence>
<dbReference type="Proteomes" id="UP000022272">
    <property type="component" value="Unassembled WGS sequence"/>
</dbReference>
<dbReference type="InterPro" id="IPR009057">
    <property type="entry name" value="Homeodomain-like_sf"/>
</dbReference>
<dbReference type="GO" id="GO:0043565">
    <property type="term" value="F:sequence-specific DNA binding"/>
    <property type="evidence" value="ECO:0007669"/>
    <property type="project" value="InterPro"/>
</dbReference>